<keyword evidence="2" id="KW-1185">Reference proteome</keyword>
<accession>A0A9Q0QVD4</accession>
<name>A0A9Q0QVD4_9MAGN</name>
<dbReference type="Proteomes" id="UP001141806">
    <property type="component" value="Unassembled WGS sequence"/>
</dbReference>
<evidence type="ECO:0000313" key="2">
    <source>
        <dbReference type="Proteomes" id="UP001141806"/>
    </source>
</evidence>
<organism evidence="1 2">
    <name type="scientific">Protea cynaroides</name>
    <dbReference type="NCBI Taxonomy" id="273540"/>
    <lineage>
        <taxon>Eukaryota</taxon>
        <taxon>Viridiplantae</taxon>
        <taxon>Streptophyta</taxon>
        <taxon>Embryophyta</taxon>
        <taxon>Tracheophyta</taxon>
        <taxon>Spermatophyta</taxon>
        <taxon>Magnoliopsida</taxon>
        <taxon>Proteales</taxon>
        <taxon>Proteaceae</taxon>
        <taxon>Protea</taxon>
    </lineage>
</organism>
<sequence>MELTINFRFWDTLAQLFHYRATKISIGARDFVKDDKPEPKFFIKNYNFSCGFGGAIVKTQEIQFWSVSEVTQVELPLLKPNCRTCYFSWKKKSHLFVQLKKRATLTSTNKDVNSLLIYYKA</sequence>
<proteinExistence type="predicted"/>
<dbReference type="EMBL" id="JAMYWD010000004">
    <property type="protein sequence ID" value="KAJ4973197.1"/>
    <property type="molecule type" value="Genomic_DNA"/>
</dbReference>
<protein>
    <submittedName>
        <fullName evidence="1">Uncharacterized protein</fullName>
    </submittedName>
</protein>
<reference evidence="1" key="1">
    <citation type="journal article" date="2023" name="Plant J.">
        <title>The genome of the king protea, Protea cynaroides.</title>
        <authorList>
            <person name="Chang J."/>
            <person name="Duong T.A."/>
            <person name="Schoeman C."/>
            <person name="Ma X."/>
            <person name="Roodt D."/>
            <person name="Barker N."/>
            <person name="Li Z."/>
            <person name="Van de Peer Y."/>
            <person name="Mizrachi E."/>
        </authorList>
    </citation>
    <scope>NUCLEOTIDE SEQUENCE</scope>
    <source>
        <tissue evidence="1">Young leaves</tissue>
    </source>
</reference>
<gene>
    <name evidence="1" type="ORF">NE237_006371</name>
</gene>
<evidence type="ECO:0000313" key="1">
    <source>
        <dbReference type="EMBL" id="KAJ4973197.1"/>
    </source>
</evidence>
<comment type="caution">
    <text evidence="1">The sequence shown here is derived from an EMBL/GenBank/DDBJ whole genome shotgun (WGS) entry which is preliminary data.</text>
</comment>
<dbReference type="AlphaFoldDB" id="A0A9Q0QVD4"/>